<dbReference type="Proteomes" id="UP001500655">
    <property type="component" value="Unassembled WGS sequence"/>
</dbReference>
<accession>A0ABP4XE37</accession>
<proteinExistence type="predicted"/>
<evidence type="ECO:0000313" key="1">
    <source>
        <dbReference type="EMBL" id="GAA1779222.1"/>
    </source>
</evidence>
<comment type="caution">
    <text evidence="1">The sequence shown here is derived from an EMBL/GenBank/DDBJ whole genome shotgun (WGS) entry which is preliminary data.</text>
</comment>
<gene>
    <name evidence="1" type="ORF">GCM10009681_57130</name>
</gene>
<sequence length="91" mass="9913">MKADDPRMAAVECDLARISYEHGQNGIAIAEQWITAHVSAVLAVQKGRAADPRAFPQFGDGTPEETARRIVARLLDAGWRPPDTECLEVSP</sequence>
<reference evidence="2" key="1">
    <citation type="journal article" date="2019" name="Int. J. Syst. Evol. Microbiol.">
        <title>The Global Catalogue of Microorganisms (GCM) 10K type strain sequencing project: providing services to taxonomists for standard genome sequencing and annotation.</title>
        <authorList>
            <consortium name="The Broad Institute Genomics Platform"/>
            <consortium name="The Broad Institute Genome Sequencing Center for Infectious Disease"/>
            <person name="Wu L."/>
            <person name="Ma J."/>
        </authorList>
    </citation>
    <scope>NUCLEOTIDE SEQUENCE [LARGE SCALE GENOMIC DNA]</scope>
    <source>
        <strain evidence="2">JCM 13249</strain>
    </source>
</reference>
<organism evidence="1 2">
    <name type="scientific">Luedemannella helvata</name>
    <dbReference type="NCBI Taxonomy" id="349315"/>
    <lineage>
        <taxon>Bacteria</taxon>
        <taxon>Bacillati</taxon>
        <taxon>Actinomycetota</taxon>
        <taxon>Actinomycetes</taxon>
        <taxon>Micromonosporales</taxon>
        <taxon>Micromonosporaceae</taxon>
        <taxon>Luedemannella</taxon>
    </lineage>
</organism>
<evidence type="ECO:0000313" key="2">
    <source>
        <dbReference type="Proteomes" id="UP001500655"/>
    </source>
</evidence>
<dbReference type="RefSeq" id="WP_030901131.1">
    <property type="nucleotide sequence ID" value="NZ_BAAALS010000074.1"/>
</dbReference>
<dbReference type="EMBL" id="BAAALS010000074">
    <property type="protein sequence ID" value="GAA1779222.1"/>
    <property type="molecule type" value="Genomic_DNA"/>
</dbReference>
<protein>
    <submittedName>
        <fullName evidence="1">Uncharacterized protein</fullName>
    </submittedName>
</protein>
<keyword evidence="2" id="KW-1185">Reference proteome</keyword>
<name>A0ABP4XE37_9ACTN</name>